<dbReference type="EC" id="5.6.2.2" evidence="6"/>
<dbReference type="SUPFAM" id="SSF55874">
    <property type="entry name" value="ATPase domain of HSP90 chaperone/DNA topoisomerase II/histidine kinase"/>
    <property type="match status" value="1"/>
</dbReference>
<keyword evidence="1 6" id="KW-0547">Nucleotide-binding</keyword>
<keyword evidence="5 6" id="KW-0413">Isomerase</keyword>
<dbReference type="Gene3D" id="3.30.565.10">
    <property type="entry name" value="Histidine kinase-like ATPase, C-terminal domain"/>
    <property type="match status" value="1"/>
</dbReference>
<evidence type="ECO:0000313" key="8">
    <source>
        <dbReference type="EMBL" id="AVB75421.1"/>
    </source>
</evidence>
<gene>
    <name evidence="6" type="primary">top6B</name>
    <name evidence="8" type="ORF">MMJJ_00020</name>
</gene>
<dbReference type="InterPro" id="IPR005734">
    <property type="entry name" value="TopoVI_B"/>
</dbReference>
<evidence type="ECO:0000259" key="7">
    <source>
        <dbReference type="SMART" id="SM00387"/>
    </source>
</evidence>
<dbReference type="InterPro" id="IPR014721">
    <property type="entry name" value="Ribsml_uS5_D2-typ_fold_subgr"/>
</dbReference>
<dbReference type="EMBL" id="CP026606">
    <property type="protein sequence ID" value="AVB75421.1"/>
    <property type="molecule type" value="Genomic_DNA"/>
</dbReference>
<dbReference type="CDD" id="cd00823">
    <property type="entry name" value="TopoIIB_Trans"/>
    <property type="match status" value="1"/>
</dbReference>
<dbReference type="HAMAP" id="MF_00322">
    <property type="entry name" value="Top6B"/>
    <property type="match status" value="1"/>
</dbReference>
<accession>A0A2L1C7T4</accession>
<dbReference type="NCBIfam" id="NF003218">
    <property type="entry name" value="PRK04184.1"/>
    <property type="match status" value="1"/>
</dbReference>
<reference evidence="9" key="1">
    <citation type="journal article" date="2018" name="Genome Announc.">
        <title>Complete Genome Sequence of the Methanococcus maripaludis Type Strain JJ (DSM 2067), a Model for Selenoprotein Synthesis in Archaea.</title>
        <authorList>
            <person name="Poehlein A."/>
            <person name="Heym D."/>
            <person name="Quitzke V."/>
            <person name="Fersch J."/>
            <person name="Daniel R."/>
            <person name="Rother M."/>
        </authorList>
    </citation>
    <scope>NUCLEOTIDE SEQUENCE [LARGE SCALE GENOMIC DNA]</scope>
    <source>
        <strain evidence="9">DSM 2067</strain>
    </source>
</reference>
<protein>
    <recommendedName>
        <fullName evidence="6">Type 2 DNA topoisomerase 6 subunit B</fullName>
        <ecNumber evidence="6">5.6.2.2</ecNumber>
    </recommendedName>
    <alternativeName>
        <fullName evidence="6">Type II DNA topoisomerase VI subunit B</fullName>
        <shortName evidence="6">TopoVI-B</shortName>
    </alternativeName>
</protein>
<feature type="binding site" evidence="6">
    <location>
        <position position="58"/>
    </location>
    <ligand>
        <name>ATP</name>
        <dbReference type="ChEBI" id="CHEBI:30616"/>
    </ligand>
</feature>
<proteinExistence type="inferred from homology"/>
<evidence type="ECO:0000313" key="9">
    <source>
        <dbReference type="Proteomes" id="UP000239462"/>
    </source>
</evidence>
<dbReference type="InterPro" id="IPR020568">
    <property type="entry name" value="Ribosomal_Su5_D2-typ_SF"/>
</dbReference>
<dbReference type="Pfam" id="PF02518">
    <property type="entry name" value="HATPase_c"/>
    <property type="match status" value="1"/>
</dbReference>
<dbReference type="NCBIfam" id="TIGR01052">
    <property type="entry name" value="top6b"/>
    <property type="match status" value="1"/>
</dbReference>
<dbReference type="InterPro" id="IPR036890">
    <property type="entry name" value="HATPase_C_sf"/>
</dbReference>
<dbReference type="PANTHER" id="PTHR48444">
    <property type="entry name" value="DNA TOPOISOMERASE 6 SUBUNIT B"/>
    <property type="match status" value="1"/>
</dbReference>
<comment type="function">
    <text evidence="6">Relaxes both positive and negative superturns and exhibits a strong decatenase activity.</text>
</comment>
<evidence type="ECO:0000256" key="2">
    <source>
        <dbReference type="ARBA" id="ARBA00022840"/>
    </source>
</evidence>
<keyword evidence="4 6" id="KW-0238">DNA-binding</keyword>
<dbReference type="InterPro" id="IPR003594">
    <property type="entry name" value="HATPase_dom"/>
</dbReference>
<dbReference type="GO" id="GO:0003918">
    <property type="term" value="F:DNA topoisomerase type II (double strand cut, ATP-hydrolyzing) activity"/>
    <property type="evidence" value="ECO:0007669"/>
    <property type="project" value="UniProtKB-UniRule"/>
</dbReference>
<dbReference type="Gene3D" id="3.30.230.10">
    <property type="match status" value="1"/>
</dbReference>
<dbReference type="AlphaFoldDB" id="A0A2L1C7T4"/>
<evidence type="ECO:0000256" key="4">
    <source>
        <dbReference type="ARBA" id="ARBA00023125"/>
    </source>
</evidence>
<feature type="binding site" evidence="6">
    <location>
        <begin position="111"/>
        <end position="112"/>
    </location>
    <ligand>
        <name>ATP</name>
        <dbReference type="ChEBI" id="CHEBI:30616"/>
    </ligand>
</feature>
<dbReference type="GO" id="GO:0005524">
    <property type="term" value="F:ATP binding"/>
    <property type="evidence" value="ECO:0007669"/>
    <property type="project" value="UniProtKB-UniRule"/>
</dbReference>
<feature type="binding site" evidence="6">
    <location>
        <position position="591"/>
    </location>
    <ligand>
        <name>ATP</name>
        <dbReference type="ChEBI" id="CHEBI:30616"/>
    </ligand>
</feature>
<feature type="binding site" evidence="6">
    <location>
        <begin position="121"/>
        <end position="128"/>
    </location>
    <ligand>
        <name>ATP</name>
        <dbReference type="ChEBI" id="CHEBI:30616"/>
    </ligand>
</feature>
<comment type="subunit">
    <text evidence="6">Homodimer. Heterotetramer of two Top6A and two Top6B chains.</text>
</comment>
<dbReference type="KEGG" id="mmad:MMJJ_00020"/>
<dbReference type="PIRSF" id="PIRSF006553">
    <property type="entry name" value="TopoVI_B"/>
    <property type="match status" value="1"/>
</dbReference>
<dbReference type="GO" id="GO:0003677">
    <property type="term" value="F:DNA binding"/>
    <property type="evidence" value="ECO:0007669"/>
    <property type="project" value="UniProtKB-UniRule"/>
</dbReference>
<dbReference type="Proteomes" id="UP000239462">
    <property type="component" value="Chromosome"/>
</dbReference>
<keyword evidence="2 6" id="KW-0067">ATP-binding</keyword>
<keyword evidence="3 6" id="KW-0799">Topoisomerase</keyword>
<dbReference type="SMART" id="SM00387">
    <property type="entry name" value="HATPase_c"/>
    <property type="match status" value="1"/>
</dbReference>
<evidence type="ECO:0000256" key="5">
    <source>
        <dbReference type="ARBA" id="ARBA00023235"/>
    </source>
</evidence>
<dbReference type="GO" id="GO:0006260">
    <property type="term" value="P:DNA replication"/>
    <property type="evidence" value="ECO:0007669"/>
    <property type="project" value="UniProtKB-UniRule"/>
</dbReference>
<organism evidence="8 9">
    <name type="scientific">Methanococcus maripaludis</name>
    <name type="common">Methanococcus deltae</name>
    <dbReference type="NCBI Taxonomy" id="39152"/>
    <lineage>
        <taxon>Archaea</taxon>
        <taxon>Methanobacteriati</taxon>
        <taxon>Methanobacteriota</taxon>
        <taxon>Methanomada group</taxon>
        <taxon>Methanococci</taxon>
        <taxon>Methanococcales</taxon>
        <taxon>Methanococcaceae</taxon>
        <taxon>Methanococcus</taxon>
    </lineage>
</organism>
<sequence length="670" mass="76751">MNCGDLMAEDTNAVVEESLFDEFKEHSISEFFRKNRHMLGYSGRLRSMTTIVHELVTNSLDACEESEILPEIAVEIKKIGSETFGVNIEDNGPGIPPEFVPKVFGKMLAGSKLHRLVQSRGQQGIGAAGVLLFAQMTTGKPLKITTSTGNGTIYEMEIKMSIEKNEGDVVSRNTREGFWRGTRVEGEFKDVTYNRREQGPFEYLRRISLSAPHAKITLEDPEETIVFERTVNDIPERPEVMKPHPYGLTTDELLHISRVTDSSRVSSMLNSELSRVTMKRIKELEEYVLRDTLLENYRSSVFWDTIVSCYLNFDFTKYFDIYGHYFDKKEIEDVKQLINGLPEGLGELKTYCMKYLVTQYLVQKLDDEEIKEIKNHFKKKPENFMEYMDKKYLNASLLDEFRRKLKNITKSPAEFVKSLVDLAMVSDTELEKYRKSIKDLLKKNPKEMTWKDSEVIVNVLQDMDFMAPSTVGLRPIGEENIEKSLNTLEPEFLKTLTRKPKTYKGGVPFAVEVGLAYGGEAGRSGDESRKMEIMRFSNHVPLLFDTSGCGLTNAVKSVNWRRYGLRNDEDAPVTVFVNLISTHIPYTSAGKQAIASSNEENEEIFNEIRQSLMICARELEKHISKLRKEKEEEQKRKYVMKYAVIFAEGLASITGRPKEEIEANVVNLLR</sequence>
<dbReference type="Gene3D" id="1.10.8.50">
    <property type="match status" value="1"/>
</dbReference>
<feature type="binding site" evidence="6">
    <location>
        <position position="90"/>
    </location>
    <ligand>
        <name>ATP</name>
        <dbReference type="ChEBI" id="CHEBI:30616"/>
    </ligand>
</feature>
<evidence type="ECO:0000256" key="3">
    <source>
        <dbReference type="ARBA" id="ARBA00023029"/>
    </source>
</evidence>
<dbReference type="NCBIfam" id="NF011438">
    <property type="entry name" value="PRK14867.1"/>
    <property type="match status" value="1"/>
</dbReference>
<dbReference type="PANTHER" id="PTHR48444:SF1">
    <property type="entry name" value="DNA TOPOISOMERASE 6 SUBUNIT B"/>
    <property type="match status" value="1"/>
</dbReference>
<dbReference type="SUPFAM" id="SSF54211">
    <property type="entry name" value="Ribosomal protein S5 domain 2-like"/>
    <property type="match status" value="1"/>
</dbReference>
<comment type="catalytic activity">
    <reaction evidence="6">
        <text>ATP-dependent breakage, passage and rejoining of double-stranded DNA.</text>
        <dbReference type="EC" id="5.6.2.2"/>
    </reaction>
</comment>
<name>A0A2L1C7T4_METMI</name>
<comment type="similarity">
    <text evidence="6">Belongs to the TOP6B family.</text>
</comment>
<evidence type="ECO:0000256" key="1">
    <source>
        <dbReference type="ARBA" id="ARBA00022741"/>
    </source>
</evidence>
<dbReference type="GO" id="GO:0006265">
    <property type="term" value="P:DNA topological change"/>
    <property type="evidence" value="ECO:0007669"/>
    <property type="project" value="UniProtKB-UniRule"/>
</dbReference>
<dbReference type="InterPro" id="IPR015320">
    <property type="entry name" value="TopoVI_B_transducer"/>
</dbReference>
<dbReference type="Pfam" id="PF09239">
    <property type="entry name" value="Topo-VIb_trans"/>
    <property type="match status" value="1"/>
</dbReference>
<evidence type="ECO:0000256" key="6">
    <source>
        <dbReference type="HAMAP-Rule" id="MF_00322"/>
    </source>
</evidence>
<feature type="domain" description="Histidine kinase/HSP90-like ATPase" evidence="7">
    <location>
        <begin position="43"/>
        <end position="162"/>
    </location>
</feature>